<accession>A0A5B8MFN7</accession>
<feature type="compositionally biased region" description="Gly residues" evidence="1">
    <location>
        <begin position="40"/>
        <end position="53"/>
    </location>
</feature>
<sequence>MDRLGLGVLRTARRWGSRWPGSCRCERTIASALEKTSSCGSGGDGATERGGGQANAKVETRNGGGSLRLGWESSVAGRTLDALSMSRAWSPLTQAKSYSGGAEEGERGYFPLRNSVAKTFNLKPIELPYPKMFKKRHKRMLQRLEFARLEVAIRKRNTREARARKMEKRREKWRAAVKRKEEWEAYLKSKEEQQV</sequence>
<organism evidence="2 3">
    <name type="scientific">Chloropicon primus</name>
    <dbReference type="NCBI Taxonomy" id="1764295"/>
    <lineage>
        <taxon>Eukaryota</taxon>
        <taxon>Viridiplantae</taxon>
        <taxon>Chlorophyta</taxon>
        <taxon>Chloropicophyceae</taxon>
        <taxon>Chloropicales</taxon>
        <taxon>Chloropicaceae</taxon>
        <taxon>Chloropicon</taxon>
    </lineage>
</organism>
<evidence type="ECO:0000256" key="1">
    <source>
        <dbReference type="SAM" id="MobiDB-lite"/>
    </source>
</evidence>
<protein>
    <submittedName>
        <fullName evidence="2">Uncharacterized protein</fullName>
    </submittedName>
</protein>
<proteinExistence type="predicted"/>
<reference evidence="2 3" key="1">
    <citation type="submission" date="2018-07" db="EMBL/GenBank/DDBJ databases">
        <title>The complete nuclear genome of the prasinophyte Chloropicon primus (CCMP1205).</title>
        <authorList>
            <person name="Pombert J.-F."/>
            <person name="Otis C."/>
            <person name="Turmel M."/>
            <person name="Lemieux C."/>
        </authorList>
    </citation>
    <scope>NUCLEOTIDE SEQUENCE [LARGE SCALE GENOMIC DNA]</scope>
    <source>
        <strain evidence="2 3">CCMP1205</strain>
    </source>
</reference>
<dbReference type="EMBL" id="CP031034">
    <property type="protein sequence ID" value="QDZ18132.1"/>
    <property type="molecule type" value="Genomic_DNA"/>
</dbReference>
<gene>
    <name evidence="2" type="ORF">A3770_01p06500</name>
</gene>
<dbReference type="Proteomes" id="UP000316726">
    <property type="component" value="Chromosome 1"/>
</dbReference>
<evidence type="ECO:0000313" key="3">
    <source>
        <dbReference type="Proteomes" id="UP000316726"/>
    </source>
</evidence>
<feature type="region of interest" description="Disordered" evidence="1">
    <location>
        <begin position="35"/>
        <end position="63"/>
    </location>
</feature>
<name>A0A5B8MFN7_9CHLO</name>
<dbReference type="AlphaFoldDB" id="A0A5B8MFN7"/>
<evidence type="ECO:0000313" key="2">
    <source>
        <dbReference type="EMBL" id="QDZ18132.1"/>
    </source>
</evidence>
<keyword evidence="3" id="KW-1185">Reference proteome</keyword>